<dbReference type="Pfam" id="PF13181">
    <property type="entry name" value="TPR_8"/>
    <property type="match status" value="1"/>
</dbReference>
<dbReference type="SMART" id="SM00028">
    <property type="entry name" value="TPR"/>
    <property type="match status" value="7"/>
</dbReference>
<dbReference type="GO" id="GO:0042802">
    <property type="term" value="F:identical protein binding"/>
    <property type="evidence" value="ECO:0007669"/>
    <property type="project" value="InterPro"/>
</dbReference>
<keyword evidence="4" id="KW-1185">Reference proteome</keyword>
<evidence type="ECO:0000313" key="4">
    <source>
        <dbReference type="Proteomes" id="UP000190150"/>
    </source>
</evidence>
<feature type="chain" id="PRO_5012211095" evidence="2">
    <location>
        <begin position="33"/>
        <end position="574"/>
    </location>
</feature>
<protein>
    <submittedName>
        <fullName evidence="3">Tetratricopeptide repeat-containing protein</fullName>
    </submittedName>
</protein>
<dbReference type="Proteomes" id="UP000190150">
    <property type="component" value="Unassembled WGS sequence"/>
</dbReference>
<dbReference type="EMBL" id="FUZF01000002">
    <property type="protein sequence ID" value="SKB47448.1"/>
    <property type="molecule type" value="Genomic_DNA"/>
</dbReference>
<dbReference type="STRING" id="1513896.SAMN05660841_00746"/>
<feature type="repeat" description="TPR" evidence="1">
    <location>
        <begin position="73"/>
        <end position="106"/>
    </location>
</feature>
<dbReference type="AlphaFoldDB" id="A0A1T5BJM5"/>
<organism evidence="3 4">
    <name type="scientific">Sphingobacterium nematocida</name>
    <dbReference type="NCBI Taxonomy" id="1513896"/>
    <lineage>
        <taxon>Bacteria</taxon>
        <taxon>Pseudomonadati</taxon>
        <taxon>Bacteroidota</taxon>
        <taxon>Sphingobacteriia</taxon>
        <taxon>Sphingobacteriales</taxon>
        <taxon>Sphingobacteriaceae</taxon>
        <taxon>Sphingobacterium</taxon>
    </lineage>
</organism>
<dbReference type="PANTHER" id="PTHR12558">
    <property type="entry name" value="CELL DIVISION CYCLE 16,23,27"/>
    <property type="match status" value="1"/>
</dbReference>
<keyword evidence="1" id="KW-0802">TPR repeat</keyword>
<dbReference type="Gene3D" id="1.25.40.10">
    <property type="entry name" value="Tetratricopeptide repeat domain"/>
    <property type="match status" value="2"/>
</dbReference>
<dbReference type="SUPFAM" id="SSF81901">
    <property type="entry name" value="HCP-like"/>
    <property type="match status" value="1"/>
</dbReference>
<dbReference type="Pfam" id="PF07721">
    <property type="entry name" value="TPR_4"/>
    <property type="match status" value="1"/>
</dbReference>
<accession>A0A1T5BJM5</accession>
<reference evidence="4" key="1">
    <citation type="submission" date="2017-02" db="EMBL/GenBank/DDBJ databases">
        <authorList>
            <person name="Varghese N."/>
            <person name="Submissions S."/>
        </authorList>
    </citation>
    <scope>NUCLEOTIDE SEQUENCE [LARGE SCALE GENOMIC DNA]</scope>
    <source>
        <strain evidence="4">DSM 24091</strain>
    </source>
</reference>
<evidence type="ECO:0000256" key="1">
    <source>
        <dbReference type="PROSITE-ProRule" id="PRU00339"/>
    </source>
</evidence>
<dbReference type="InterPro" id="IPR019734">
    <property type="entry name" value="TPR_rpt"/>
</dbReference>
<dbReference type="SUPFAM" id="SSF48452">
    <property type="entry name" value="TPR-like"/>
    <property type="match status" value="1"/>
</dbReference>
<dbReference type="Pfam" id="PF13374">
    <property type="entry name" value="TPR_10"/>
    <property type="match status" value="1"/>
</dbReference>
<feature type="repeat" description="TPR" evidence="1">
    <location>
        <begin position="523"/>
        <end position="556"/>
    </location>
</feature>
<evidence type="ECO:0000256" key="2">
    <source>
        <dbReference type="SAM" id="SignalP"/>
    </source>
</evidence>
<dbReference type="PROSITE" id="PS50005">
    <property type="entry name" value="TPR"/>
    <property type="match status" value="2"/>
</dbReference>
<proteinExistence type="predicted"/>
<dbReference type="InterPro" id="IPR011717">
    <property type="entry name" value="TPR-4"/>
</dbReference>
<keyword evidence="2" id="KW-0732">Signal</keyword>
<dbReference type="PANTHER" id="PTHR12558:SF36">
    <property type="entry name" value="ANAPHASE-PROMOTING COMPLEX SUBUNIT 7"/>
    <property type="match status" value="1"/>
</dbReference>
<dbReference type="OrthoDB" id="9814220at2"/>
<gene>
    <name evidence="3" type="ORF">SAMN05660841_00746</name>
</gene>
<feature type="signal peptide" evidence="2">
    <location>
        <begin position="1"/>
        <end position="32"/>
    </location>
</feature>
<evidence type="ECO:0000313" key="3">
    <source>
        <dbReference type="EMBL" id="SKB47448.1"/>
    </source>
</evidence>
<dbReference type="GO" id="GO:0016567">
    <property type="term" value="P:protein ubiquitination"/>
    <property type="evidence" value="ECO:0007669"/>
    <property type="project" value="TreeGrafter"/>
</dbReference>
<dbReference type="InterPro" id="IPR011990">
    <property type="entry name" value="TPR-like_helical_dom_sf"/>
</dbReference>
<sequence length="574" mass="65010">MDSTMILNRKMVSRIKKIVFFGLMLTGGVATAQTTEPPYKMQLAKIEERLKVGDFREAMSEMDRITAQYPKAAEVYYAKGLLFGQTGNYEEALGNAKTAYEYDPSIMHANFVVELYKSKQNWTEAAALMRELRLKYPMLSSVGRDLMMILSNDKKLDEAVSVYKDEVTKGHVSDTLDVVLADVYVMNGKHKEARAVLEPWDGKSGLRHVYGTLGYINLEEGKPKQAVAVLERGVKFSKDPVLYLDLADAYKADNKNKQVFETLKLAFESNKVDFVDKHRVMQSLMHPGFKDFSIGQIQELANILVLVHPRIAESHVIKGEVLWRGGNTAEARSLFLTAVGLNPRHVDAWRMLINTDLGLNQVNEAIQHADEAMRANPGNAMLMYFAGLSFMVKEDYEKTRSMLEMALDHSEEENTYLRSIIYSGLGDLYHQLKMDAASDVAYEEAIQLDSTNSTAMNNLAYYLSIRKQDLDKAAEFARRANVLDANSSTFQDTYAWVLFQQGNYNEAAVWMEKAIKSSSSPSALLFEHSGDILIKLGREKEAIKRWEKALSLTKDNQVDVEKIKLKIKEKRYVD</sequence>
<name>A0A1T5BJM5_9SPHI</name>
<dbReference type="Pfam" id="PF13432">
    <property type="entry name" value="TPR_16"/>
    <property type="match status" value="2"/>
</dbReference>
<dbReference type="GO" id="GO:0051301">
    <property type="term" value="P:cell division"/>
    <property type="evidence" value="ECO:0007669"/>
    <property type="project" value="TreeGrafter"/>
</dbReference>